<dbReference type="AlphaFoldDB" id="A0A136M0G3"/>
<keyword evidence="1" id="KW-0472">Membrane</keyword>
<dbReference type="Proteomes" id="UP000070457">
    <property type="component" value="Unassembled WGS sequence"/>
</dbReference>
<dbReference type="InterPro" id="IPR013783">
    <property type="entry name" value="Ig-like_fold"/>
</dbReference>
<dbReference type="STRING" id="1617426.TR69_WS6001000267"/>
<evidence type="ECO:0000313" key="3">
    <source>
        <dbReference type="EMBL" id="KXK27391.1"/>
    </source>
</evidence>
<evidence type="ECO:0000256" key="1">
    <source>
        <dbReference type="SAM" id="Phobius"/>
    </source>
</evidence>
<keyword evidence="1" id="KW-1133">Transmembrane helix</keyword>
<gene>
    <name evidence="3" type="ORF">TR69_WS6001000267</name>
</gene>
<sequence>MEKIRLYIKQKPGQALAIFAVVLIAAALLAGLLSRPAQVNDQVDSDDDQQDGQVDERTATVFSLEETTVTLRDGDSGRLVQVDGNQSAAPGSVAATSAGAYALVMLEDGGTLLLKPQSEARIYPDPQSSGFELLSGTGWYRAAATSVYRAEFASLQSDEGSVTVEAVSEGEVFVLVQTGEYDLSVFESETEIASLMLEEFDEVTLQSSAFNDYEGGALSRYVTAADQLALEQDEWFRFTTCVDAYLASLLADDPQPSPSVVEEGMQTCSSIVISPDDAGEDTEVTIEEVTAAFTSSTTLMCSWESSASDIQGYAYWIGTAPGQKDVKEETFIEDASASYTFTPAEGKTYYCTVRVITADGTGEKSSGGAIPLTEDAELNVREPDSGDRFDGEITGMVETDLDAADIFVRASLKAPDSKYLGTSGWQSPKHYFSLDLNDDLDFSGDLQIENGYDNATLVIEVVLTGSSEVLDQVTVQVDLD</sequence>
<keyword evidence="1" id="KW-0812">Transmembrane</keyword>
<organism evidence="3 4">
    <name type="scientific">candidate division WS6 bacterium OLB20</name>
    <dbReference type="NCBI Taxonomy" id="1617426"/>
    <lineage>
        <taxon>Bacteria</taxon>
        <taxon>Candidatus Dojkabacteria</taxon>
    </lineage>
</organism>
<evidence type="ECO:0000313" key="4">
    <source>
        <dbReference type="Proteomes" id="UP000070457"/>
    </source>
</evidence>
<reference evidence="3 4" key="1">
    <citation type="submission" date="2015-02" db="EMBL/GenBank/DDBJ databases">
        <title>Improved understanding of the partial-nitritation anammox process through 23 genomes representing the majority of the microbial community.</title>
        <authorList>
            <person name="Speth D.R."/>
            <person name="In T Zandt M."/>
            <person name="Guerrero Cruz S."/>
            <person name="Jetten M.S."/>
            <person name="Dutilh B.E."/>
        </authorList>
    </citation>
    <scope>NUCLEOTIDE SEQUENCE [LARGE SCALE GENOMIC DNA]</scope>
    <source>
        <strain evidence="3">OLB20</strain>
    </source>
</reference>
<dbReference type="InterPro" id="IPR036116">
    <property type="entry name" value="FN3_sf"/>
</dbReference>
<accession>A0A136M0G3</accession>
<feature type="transmembrane region" description="Helical" evidence="1">
    <location>
        <begin position="12"/>
        <end position="33"/>
    </location>
</feature>
<name>A0A136M0G3_9BACT</name>
<comment type="caution">
    <text evidence="3">The sequence shown here is derived from an EMBL/GenBank/DDBJ whole genome shotgun (WGS) entry which is preliminary data.</text>
</comment>
<protein>
    <recommendedName>
        <fullName evidence="2">Fibronectin type-III domain-containing protein</fullName>
    </recommendedName>
</protein>
<dbReference type="InterPro" id="IPR003961">
    <property type="entry name" value="FN3_dom"/>
</dbReference>
<dbReference type="PROSITE" id="PS50853">
    <property type="entry name" value="FN3"/>
    <property type="match status" value="1"/>
</dbReference>
<feature type="domain" description="Fibronectin type-III" evidence="2">
    <location>
        <begin position="285"/>
        <end position="376"/>
    </location>
</feature>
<dbReference type="EMBL" id="JYNZ01000002">
    <property type="protein sequence ID" value="KXK27391.1"/>
    <property type="molecule type" value="Genomic_DNA"/>
</dbReference>
<dbReference type="SUPFAM" id="SSF49265">
    <property type="entry name" value="Fibronectin type III"/>
    <property type="match status" value="1"/>
</dbReference>
<dbReference type="Gene3D" id="2.60.40.10">
    <property type="entry name" value="Immunoglobulins"/>
    <property type="match status" value="1"/>
</dbReference>
<proteinExistence type="predicted"/>
<evidence type="ECO:0000259" key="2">
    <source>
        <dbReference type="PROSITE" id="PS50853"/>
    </source>
</evidence>